<dbReference type="Gene3D" id="3.40.50.720">
    <property type="entry name" value="NAD(P)-binding Rossmann-like Domain"/>
    <property type="match status" value="1"/>
</dbReference>
<dbReference type="InterPro" id="IPR036291">
    <property type="entry name" value="NAD(P)-bd_dom_sf"/>
</dbReference>
<keyword evidence="2" id="KW-0560">Oxidoreductase</keyword>
<dbReference type="AlphaFoldDB" id="A0A6B0XY79"/>
<protein>
    <submittedName>
        <fullName evidence="4">Zinc-binding dehydrogenase</fullName>
    </submittedName>
</protein>
<feature type="domain" description="Enoyl reductase (ER)" evidence="3">
    <location>
        <begin position="3"/>
        <end position="209"/>
    </location>
</feature>
<evidence type="ECO:0000256" key="1">
    <source>
        <dbReference type="ARBA" id="ARBA00022857"/>
    </source>
</evidence>
<dbReference type="EMBL" id="VXRY01000134">
    <property type="protein sequence ID" value="MXY33145.1"/>
    <property type="molecule type" value="Genomic_DNA"/>
</dbReference>
<name>A0A6B0XY79_9RHOB</name>
<gene>
    <name evidence="4" type="ORF">F4Y60_03455</name>
</gene>
<dbReference type="GO" id="GO:0016651">
    <property type="term" value="F:oxidoreductase activity, acting on NAD(P)H"/>
    <property type="evidence" value="ECO:0007669"/>
    <property type="project" value="TreeGrafter"/>
</dbReference>
<reference evidence="4" key="1">
    <citation type="submission" date="2019-09" db="EMBL/GenBank/DDBJ databases">
        <title>Characterisation of the sponge microbiome using genome-centric metagenomics.</title>
        <authorList>
            <person name="Engelberts J.P."/>
            <person name="Robbins S.J."/>
            <person name="De Goeij J.M."/>
            <person name="Aranda M."/>
            <person name="Bell S.C."/>
            <person name="Webster N.S."/>
        </authorList>
    </citation>
    <scope>NUCLEOTIDE SEQUENCE</scope>
    <source>
        <strain evidence="4">SB0664_bin_43</strain>
    </source>
</reference>
<dbReference type="InterPro" id="IPR020843">
    <property type="entry name" value="ER"/>
</dbReference>
<dbReference type="Gene3D" id="3.90.180.10">
    <property type="entry name" value="Medium-chain alcohol dehydrogenases, catalytic domain"/>
    <property type="match status" value="1"/>
</dbReference>
<feature type="non-terminal residue" evidence="4">
    <location>
        <position position="1"/>
    </location>
</feature>
<sequence>QAAALATWYMTAHDAMVTAGKFRRGDAVLVTAAASGIGIATAQIARAMGAGVLIGSVRSPKDNAAFAGLGWDAVSAGAPEDIRTCVATATNERGVDVVIDTVGSGILDALMDATALGGRIVSVGRMGGFHDQIDLDKLALRRISLVGVTFRTRDRAQKAAVRDAMMRDLWRLLESGAIVPPVDRIFALKEALAAQEHMKANKHFGKVVLQVRDA</sequence>
<evidence type="ECO:0000313" key="4">
    <source>
        <dbReference type="EMBL" id="MXY33145.1"/>
    </source>
</evidence>
<dbReference type="PANTHER" id="PTHR48106:SF18">
    <property type="entry name" value="QUINONE OXIDOREDUCTASE PIG3"/>
    <property type="match status" value="1"/>
</dbReference>
<accession>A0A6B0XY79</accession>
<dbReference type="Pfam" id="PF13602">
    <property type="entry name" value="ADH_zinc_N_2"/>
    <property type="match status" value="1"/>
</dbReference>
<dbReference type="SUPFAM" id="SSF51735">
    <property type="entry name" value="NAD(P)-binding Rossmann-fold domains"/>
    <property type="match status" value="1"/>
</dbReference>
<comment type="caution">
    <text evidence="4">The sequence shown here is derived from an EMBL/GenBank/DDBJ whole genome shotgun (WGS) entry which is preliminary data.</text>
</comment>
<dbReference type="SMART" id="SM00829">
    <property type="entry name" value="PKS_ER"/>
    <property type="match status" value="1"/>
</dbReference>
<evidence type="ECO:0000256" key="2">
    <source>
        <dbReference type="ARBA" id="ARBA00023002"/>
    </source>
</evidence>
<proteinExistence type="predicted"/>
<evidence type="ECO:0000259" key="3">
    <source>
        <dbReference type="SMART" id="SM00829"/>
    </source>
</evidence>
<dbReference type="GO" id="GO:0070402">
    <property type="term" value="F:NADPH binding"/>
    <property type="evidence" value="ECO:0007669"/>
    <property type="project" value="TreeGrafter"/>
</dbReference>
<organism evidence="4">
    <name type="scientific">Boseongicola sp. SB0664_bin_43</name>
    <dbReference type="NCBI Taxonomy" id="2604844"/>
    <lineage>
        <taxon>Bacteria</taxon>
        <taxon>Pseudomonadati</taxon>
        <taxon>Pseudomonadota</taxon>
        <taxon>Alphaproteobacteria</taxon>
        <taxon>Rhodobacterales</taxon>
        <taxon>Paracoccaceae</taxon>
        <taxon>Boseongicola</taxon>
    </lineage>
</organism>
<keyword evidence="1" id="KW-0521">NADP</keyword>
<dbReference type="PANTHER" id="PTHR48106">
    <property type="entry name" value="QUINONE OXIDOREDUCTASE PIG3-RELATED"/>
    <property type="match status" value="1"/>
</dbReference>